<keyword evidence="2" id="KW-1185">Reference proteome</keyword>
<evidence type="ECO:0000313" key="2">
    <source>
        <dbReference type="Proteomes" id="UP001165064"/>
    </source>
</evidence>
<comment type="caution">
    <text evidence="1">The sequence shown here is derived from an EMBL/GenBank/DDBJ whole genome shotgun (WGS) entry which is preliminary data.</text>
</comment>
<name>A0ACB5SUG5_AMBMO</name>
<dbReference type="EMBL" id="BSXS01000648">
    <property type="protein sequence ID" value="GME73317.1"/>
    <property type="molecule type" value="Genomic_DNA"/>
</dbReference>
<dbReference type="Proteomes" id="UP001165064">
    <property type="component" value="Unassembled WGS sequence"/>
</dbReference>
<proteinExistence type="predicted"/>
<protein>
    <submittedName>
        <fullName evidence="1">Unnamed protein product</fullName>
    </submittedName>
</protein>
<sequence>MLSAEYPSVPNTIFDDVFIDPYETVIKPPKPKGTHKRFSFHRIFGCIFNNGMRLESKKTPSNEVNWNLAGPLPTMKPEARTDKETLATITEDFCFDTNNDQAILDQILYETIPFNSTDNQSSPYLSVNEDGEESEAFHDDADGHIEFKTGPVVPRNPFADYKLLITVKPTSKLVEDHGVRVVGHYDSESNSDCGSNISKQDQYNFLSEHDSYYSNLALMEPIPLPNSGKFYDA</sequence>
<gene>
    <name evidence="1" type="ORF">Amon02_000135000</name>
</gene>
<organism evidence="1 2">
    <name type="scientific">Ambrosiozyma monospora</name>
    <name type="common">Yeast</name>
    <name type="synonym">Endomycopsis monosporus</name>
    <dbReference type="NCBI Taxonomy" id="43982"/>
    <lineage>
        <taxon>Eukaryota</taxon>
        <taxon>Fungi</taxon>
        <taxon>Dikarya</taxon>
        <taxon>Ascomycota</taxon>
        <taxon>Saccharomycotina</taxon>
        <taxon>Pichiomycetes</taxon>
        <taxon>Pichiales</taxon>
        <taxon>Pichiaceae</taxon>
        <taxon>Ambrosiozyma</taxon>
    </lineage>
</organism>
<accession>A0ACB5SUG5</accession>
<reference evidence="1" key="1">
    <citation type="submission" date="2023-04" db="EMBL/GenBank/DDBJ databases">
        <title>Ambrosiozyma monospora NBRC 10751.</title>
        <authorList>
            <person name="Ichikawa N."/>
            <person name="Sato H."/>
            <person name="Tonouchi N."/>
        </authorList>
    </citation>
    <scope>NUCLEOTIDE SEQUENCE</scope>
    <source>
        <strain evidence="1">NBRC 10751</strain>
    </source>
</reference>
<evidence type="ECO:0000313" key="1">
    <source>
        <dbReference type="EMBL" id="GME73317.1"/>
    </source>
</evidence>